<evidence type="ECO:0000313" key="2">
    <source>
        <dbReference type="Proteomes" id="UP001198151"/>
    </source>
</evidence>
<reference evidence="1 2" key="1">
    <citation type="submission" date="2021-10" db="EMBL/GenBank/DDBJ databases">
        <title>Anaerobic single-cell dispensing facilitates the cultivation of human gut bacteria.</title>
        <authorList>
            <person name="Afrizal A."/>
        </authorList>
    </citation>
    <scope>NUCLEOTIDE SEQUENCE [LARGE SCALE GENOMIC DNA]</scope>
    <source>
        <strain evidence="1 2">CLA-AA-H200</strain>
    </source>
</reference>
<dbReference type="Proteomes" id="UP001198151">
    <property type="component" value="Unassembled WGS sequence"/>
</dbReference>
<sequence>KKVSEDKTLLYFKYGAQSATIPVSSRIVALVFLFNCQRWDYTLCPPNGQQVFFPPGSCVILISAGFISVCKGEIQHGI</sequence>
<keyword evidence="2" id="KW-1185">Reference proteome</keyword>
<organism evidence="1 2">
    <name type="scientific">Ruminococcus turbiniformis</name>
    <dbReference type="NCBI Taxonomy" id="2881258"/>
    <lineage>
        <taxon>Bacteria</taxon>
        <taxon>Bacillati</taxon>
        <taxon>Bacillota</taxon>
        <taxon>Clostridia</taxon>
        <taxon>Eubacteriales</taxon>
        <taxon>Oscillospiraceae</taxon>
        <taxon>Ruminococcus</taxon>
    </lineage>
</organism>
<dbReference type="RefSeq" id="WP_227707848.1">
    <property type="nucleotide sequence ID" value="NZ_JAJEQX010000016.1"/>
</dbReference>
<comment type="caution">
    <text evidence="1">The sequence shown here is derived from an EMBL/GenBank/DDBJ whole genome shotgun (WGS) entry which is preliminary data.</text>
</comment>
<name>A0ABS8FYM5_9FIRM</name>
<protein>
    <submittedName>
        <fullName evidence="1">Uncharacterized protein</fullName>
    </submittedName>
</protein>
<feature type="non-terminal residue" evidence="1">
    <location>
        <position position="1"/>
    </location>
</feature>
<gene>
    <name evidence="1" type="ORF">LKD70_09780</name>
</gene>
<dbReference type="EMBL" id="JAJEQX010000016">
    <property type="protein sequence ID" value="MCC2254704.1"/>
    <property type="molecule type" value="Genomic_DNA"/>
</dbReference>
<accession>A0ABS8FYM5</accession>
<proteinExistence type="predicted"/>
<evidence type="ECO:0000313" key="1">
    <source>
        <dbReference type="EMBL" id="MCC2254704.1"/>
    </source>
</evidence>